<dbReference type="Proteomes" id="UP000515154">
    <property type="component" value="Unplaced"/>
</dbReference>
<feature type="compositionally biased region" description="Basic and acidic residues" evidence="1">
    <location>
        <begin position="149"/>
        <end position="163"/>
    </location>
</feature>
<evidence type="ECO:0000313" key="2">
    <source>
        <dbReference type="Proteomes" id="UP000515154"/>
    </source>
</evidence>
<proteinExistence type="predicted"/>
<feature type="region of interest" description="Disordered" evidence="1">
    <location>
        <begin position="149"/>
        <end position="175"/>
    </location>
</feature>
<evidence type="ECO:0000313" key="3">
    <source>
        <dbReference type="RefSeq" id="XP_029655964.1"/>
    </source>
</evidence>
<evidence type="ECO:0000256" key="1">
    <source>
        <dbReference type="SAM" id="MobiDB-lite"/>
    </source>
</evidence>
<dbReference type="AlphaFoldDB" id="A0A6P7TUI6"/>
<dbReference type="KEGG" id="osn:115229816"/>
<keyword evidence="2" id="KW-1185">Reference proteome</keyword>
<sequence>MFRNGGFDAKERVLTLVLTNSYSEEECNRMVSEFRRKLLDNLDETVEIELDEFGRPRSESDNLQFSTKGSHQLAVATNKRNEMLRDAFGLDESYDRISSLSRIPFKKKGEIESAKVDVNPPQAIISNEELERQKLKELKKSKKLEKKALKLEKKEKRKAEKEKARKSKFGLKKYF</sequence>
<accession>A0A6P7TUI6</accession>
<feature type="compositionally biased region" description="Basic residues" evidence="1">
    <location>
        <begin position="164"/>
        <end position="175"/>
    </location>
</feature>
<name>A0A6P7TUI6_9MOLL</name>
<organism evidence="2 3">
    <name type="scientific">Octopus sinensis</name>
    <name type="common">East Asian common octopus</name>
    <dbReference type="NCBI Taxonomy" id="2607531"/>
    <lineage>
        <taxon>Eukaryota</taxon>
        <taxon>Metazoa</taxon>
        <taxon>Spiralia</taxon>
        <taxon>Lophotrochozoa</taxon>
        <taxon>Mollusca</taxon>
        <taxon>Cephalopoda</taxon>
        <taxon>Coleoidea</taxon>
        <taxon>Octopodiformes</taxon>
        <taxon>Octopoda</taxon>
        <taxon>Incirrata</taxon>
        <taxon>Octopodidae</taxon>
        <taxon>Octopus</taxon>
    </lineage>
</organism>
<protein>
    <submittedName>
        <fullName evidence="3">Serine/arginine repetitive matrix protein 2-like</fullName>
    </submittedName>
</protein>
<gene>
    <name evidence="3" type="primary">LOC115229816</name>
</gene>
<reference evidence="3" key="1">
    <citation type="submission" date="2025-08" db="UniProtKB">
        <authorList>
            <consortium name="RefSeq"/>
        </authorList>
    </citation>
    <scope>IDENTIFICATION</scope>
</reference>
<dbReference type="RefSeq" id="XP_029655964.1">
    <property type="nucleotide sequence ID" value="XM_029800104.1"/>
</dbReference>